<gene>
    <name evidence="2" type="ORF">WJU16_25870</name>
</gene>
<feature type="signal peptide" evidence="1">
    <location>
        <begin position="1"/>
        <end position="22"/>
    </location>
</feature>
<reference evidence="3" key="1">
    <citation type="submission" date="2024-03" db="EMBL/GenBank/DDBJ databases">
        <title>Chitinophaga horti sp. nov., isolated from garden soil.</title>
        <authorList>
            <person name="Lee D.S."/>
            <person name="Han D.M."/>
            <person name="Baek J.H."/>
            <person name="Choi D.G."/>
            <person name="Jeon J.H."/>
            <person name="Jeon C.O."/>
        </authorList>
    </citation>
    <scope>NUCLEOTIDE SEQUENCE [LARGE SCALE GENOMIC DNA]</scope>
    <source>
        <strain evidence="3">GPA1</strain>
    </source>
</reference>
<keyword evidence="1" id="KW-0732">Signal</keyword>
<dbReference type="Proteomes" id="UP001485459">
    <property type="component" value="Chromosome"/>
</dbReference>
<feature type="chain" id="PRO_5046763985" evidence="1">
    <location>
        <begin position="23"/>
        <end position="143"/>
    </location>
</feature>
<organism evidence="2 3">
    <name type="scientific">Chitinophaga pollutisoli</name>
    <dbReference type="NCBI Taxonomy" id="3133966"/>
    <lineage>
        <taxon>Bacteria</taxon>
        <taxon>Pseudomonadati</taxon>
        <taxon>Bacteroidota</taxon>
        <taxon>Chitinophagia</taxon>
        <taxon>Chitinophagales</taxon>
        <taxon>Chitinophagaceae</taxon>
        <taxon>Chitinophaga</taxon>
    </lineage>
</organism>
<protein>
    <submittedName>
        <fullName evidence="2">DUF2141 domain-containing protein</fullName>
    </submittedName>
</protein>
<dbReference type="RefSeq" id="WP_341836248.1">
    <property type="nucleotide sequence ID" value="NZ_CP149822.1"/>
</dbReference>
<dbReference type="InterPro" id="IPR018673">
    <property type="entry name" value="DUF2141"/>
</dbReference>
<keyword evidence="3" id="KW-1185">Reference proteome</keyword>
<dbReference type="Pfam" id="PF09912">
    <property type="entry name" value="DUF2141"/>
    <property type="match status" value="1"/>
</dbReference>
<evidence type="ECO:0000256" key="1">
    <source>
        <dbReference type="SAM" id="SignalP"/>
    </source>
</evidence>
<evidence type="ECO:0000313" key="3">
    <source>
        <dbReference type="Proteomes" id="UP001485459"/>
    </source>
</evidence>
<accession>A0ABZ2YPU4</accession>
<proteinExistence type="predicted"/>
<name>A0ABZ2YPU4_9BACT</name>
<dbReference type="EMBL" id="CP149822">
    <property type="protein sequence ID" value="WZN41397.1"/>
    <property type="molecule type" value="Genomic_DNA"/>
</dbReference>
<sequence>MTRYCYLFIFTVSMLMSAGAAAQGTYKIKLTNLENRKGDVYIGWYVNSSDFMKPKKATIAKIVPVNGVSEVTVVFPKVPSGKYAISAFLDENGDKDLNLSFIGKPTEKYGFSNDVRPAMRPAFFNEAAFDVNGNDGEMTIELK</sequence>
<evidence type="ECO:0000313" key="2">
    <source>
        <dbReference type="EMBL" id="WZN41397.1"/>
    </source>
</evidence>